<protein>
    <submittedName>
        <fullName evidence="4">Pilus assembly protein TadG</fullName>
    </submittedName>
</protein>
<feature type="domain" description="Ubiquitin-activating enzyme E1 FCCH" evidence="3">
    <location>
        <begin position="248"/>
        <end position="308"/>
    </location>
</feature>
<keyword evidence="1" id="KW-0812">Transmembrane</keyword>
<feature type="transmembrane region" description="Helical" evidence="1">
    <location>
        <begin position="32"/>
        <end position="52"/>
    </location>
</feature>
<dbReference type="EMBL" id="CP024201">
    <property type="protein sequence ID" value="ATQ41230.1"/>
    <property type="molecule type" value="Genomic_DNA"/>
</dbReference>
<dbReference type="Pfam" id="PF16190">
    <property type="entry name" value="E1_FCCH"/>
    <property type="match status" value="2"/>
</dbReference>
<dbReference type="Pfam" id="PF13400">
    <property type="entry name" value="Tad"/>
    <property type="match status" value="1"/>
</dbReference>
<dbReference type="Proteomes" id="UP000228945">
    <property type="component" value="Chromosome"/>
</dbReference>
<dbReference type="InterPro" id="IPR028087">
    <property type="entry name" value="Tad_N"/>
</dbReference>
<dbReference type="InterPro" id="IPR032418">
    <property type="entry name" value="E1_FCCH"/>
</dbReference>
<dbReference type="InterPro" id="IPR042302">
    <property type="entry name" value="E1_FCCH_sf"/>
</dbReference>
<dbReference type="RefSeq" id="WP_099620487.1">
    <property type="nucleotide sequence ID" value="NZ_CP024201.1"/>
</dbReference>
<evidence type="ECO:0000313" key="4">
    <source>
        <dbReference type="EMBL" id="ATQ41230.1"/>
    </source>
</evidence>
<sequence>MLKRSIRHAFGLAAPLARFARRFRREDGGAVAVWFAVLALPMAVLAFGLIDVNRASVEKRRLQDALDAATLLAARSNYNTTAEIDALGDRALADELAGMTKARLTDSTFTVSGQRIISSAKAQVTPVIANLWLQGDMEVTASAEVARSATNVEVSLVLDVTGSMKGQKIIDLRDAANELVKIVVNDNQTLFYSKVAIVPYAVAVNAGSYAGAARGTFDTNTKAITGASWATGSAKSISGATRGNPVVITSNGHGFANGDGVYITGVKGMTSLNNRAYIVAGRTANTFQLQGVNGGSYSSYSSNGTVQKCQVPDCSPVVTSNGHGYVNGDRVYITGVNGMTDINNRGFVVGNATANTFSLGVVGGGFKAYTSGGSIWCARAGCKYFAFDNAESPSALKAFEISNCVTERTNGDAYTDASPGASPLGRNYASPDNPCLTNTITPLSSNKETLKAQIDALQASGSTGGHLGVAWGWYLVSPNFASLFPTASQPAAYGTSNLIKAVVIMTDGEYNSSYCNGVISADSTNGSGATADHINCNAPNGHSFTQTQTLCTEIKKKGILVYTVGFNVVDDQRARDLVSQCATGPKYVYMPTGGTALKEAFAAIAKDLTRLRLAK</sequence>
<feature type="domain" description="Putative Flp pilus-assembly TadG-like N-terminal" evidence="2">
    <location>
        <begin position="29"/>
        <end position="75"/>
    </location>
</feature>
<dbReference type="AlphaFoldDB" id="A0A2D2AT95"/>
<evidence type="ECO:0000259" key="2">
    <source>
        <dbReference type="Pfam" id="PF13400"/>
    </source>
</evidence>
<name>A0A2D2AT95_9CAUL</name>
<dbReference type="OrthoDB" id="7522752at2"/>
<accession>A0A2D2AT95</accession>
<keyword evidence="1" id="KW-0472">Membrane</keyword>
<proteinExistence type="predicted"/>
<dbReference type="SUPFAM" id="SSF53300">
    <property type="entry name" value="vWA-like"/>
    <property type="match status" value="1"/>
</dbReference>
<evidence type="ECO:0000313" key="5">
    <source>
        <dbReference type="Proteomes" id="UP000228945"/>
    </source>
</evidence>
<gene>
    <name evidence="4" type="ORF">CSW64_01800</name>
</gene>
<dbReference type="KEGG" id="cmb:CSW64_01800"/>
<keyword evidence="1" id="KW-1133">Transmembrane helix</keyword>
<keyword evidence="5" id="KW-1185">Reference proteome</keyword>
<evidence type="ECO:0000256" key="1">
    <source>
        <dbReference type="SAM" id="Phobius"/>
    </source>
</evidence>
<reference evidence="4 5" key="1">
    <citation type="submission" date="2017-10" db="EMBL/GenBank/DDBJ databases">
        <title>Genome sequence of Caulobacter mirabilis FWC38.</title>
        <authorList>
            <person name="Fiebig A."/>
            <person name="Crosson S."/>
        </authorList>
    </citation>
    <scope>NUCLEOTIDE SEQUENCE [LARGE SCALE GENOMIC DNA]</scope>
    <source>
        <strain evidence="4 5">FWC 38</strain>
    </source>
</reference>
<dbReference type="InterPro" id="IPR036465">
    <property type="entry name" value="vWFA_dom_sf"/>
</dbReference>
<dbReference type="Gene3D" id="2.40.30.180">
    <property type="entry name" value="Ubiquitin-activating enzyme E1, FCCH domain"/>
    <property type="match status" value="2"/>
</dbReference>
<feature type="domain" description="Ubiquitin-activating enzyme E1 FCCH" evidence="3">
    <location>
        <begin position="318"/>
        <end position="374"/>
    </location>
</feature>
<organism evidence="4 5">
    <name type="scientific">Caulobacter mirabilis</name>
    <dbReference type="NCBI Taxonomy" id="69666"/>
    <lineage>
        <taxon>Bacteria</taxon>
        <taxon>Pseudomonadati</taxon>
        <taxon>Pseudomonadota</taxon>
        <taxon>Alphaproteobacteria</taxon>
        <taxon>Caulobacterales</taxon>
        <taxon>Caulobacteraceae</taxon>
        <taxon>Caulobacter</taxon>
    </lineage>
</organism>
<evidence type="ECO:0000259" key="3">
    <source>
        <dbReference type="Pfam" id="PF16190"/>
    </source>
</evidence>
<dbReference type="Gene3D" id="3.40.50.410">
    <property type="entry name" value="von Willebrand factor, type A domain"/>
    <property type="match status" value="1"/>
</dbReference>